<dbReference type="SUPFAM" id="SSF50370">
    <property type="entry name" value="Ricin B-like lectins"/>
    <property type="match status" value="1"/>
</dbReference>
<protein>
    <submittedName>
        <fullName evidence="2">RICIN domain-containing protein</fullName>
    </submittedName>
</protein>
<feature type="domain" description="Ricin B lectin" evidence="1">
    <location>
        <begin position="2"/>
        <end position="38"/>
    </location>
</feature>
<organism evidence="2">
    <name type="scientific">Streptomyces sp. NBC_00093</name>
    <dbReference type="NCBI Taxonomy" id="2975649"/>
    <lineage>
        <taxon>Bacteria</taxon>
        <taxon>Bacillati</taxon>
        <taxon>Actinomycetota</taxon>
        <taxon>Actinomycetes</taxon>
        <taxon>Kitasatosporales</taxon>
        <taxon>Streptomycetaceae</taxon>
        <taxon>Streptomyces</taxon>
    </lineage>
</organism>
<dbReference type="Pfam" id="PF14200">
    <property type="entry name" value="RicinB_lectin_2"/>
    <property type="match status" value="1"/>
</dbReference>
<dbReference type="InterPro" id="IPR000772">
    <property type="entry name" value="Ricin_B_lectin"/>
</dbReference>
<reference evidence="2" key="1">
    <citation type="submission" date="2022-10" db="EMBL/GenBank/DDBJ databases">
        <title>The complete genomes of actinobacterial strains from the NBC collection.</title>
        <authorList>
            <person name="Joergensen T.S."/>
            <person name="Alvarez Arevalo M."/>
            <person name="Sterndorff E.B."/>
            <person name="Faurdal D."/>
            <person name="Vuksanovic O."/>
            <person name="Mourched A.-S."/>
            <person name="Charusanti P."/>
            <person name="Shaw S."/>
            <person name="Blin K."/>
            <person name="Weber T."/>
        </authorList>
    </citation>
    <scope>NUCLEOTIDE SEQUENCE</scope>
    <source>
        <strain evidence="2">NBC_00093</strain>
    </source>
</reference>
<dbReference type="InterPro" id="IPR035992">
    <property type="entry name" value="Ricin_B-like_lectins"/>
</dbReference>
<accession>A0AAU2AGM4</accession>
<evidence type="ECO:0000313" key="2">
    <source>
        <dbReference type="EMBL" id="WTT23865.1"/>
    </source>
</evidence>
<sequence>MQNPNSGKVADVANCASADGTDVRLWPWLNNYCQQWQAQP</sequence>
<dbReference type="AlphaFoldDB" id="A0AAU2AGM4"/>
<dbReference type="Gene3D" id="2.80.10.50">
    <property type="match status" value="1"/>
</dbReference>
<proteinExistence type="predicted"/>
<name>A0AAU2AGM4_9ACTN</name>
<dbReference type="EMBL" id="CP108222">
    <property type="protein sequence ID" value="WTT23865.1"/>
    <property type="molecule type" value="Genomic_DNA"/>
</dbReference>
<evidence type="ECO:0000259" key="1">
    <source>
        <dbReference type="Pfam" id="PF14200"/>
    </source>
</evidence>
<gene>
    <name evidence="2" type="ORF">OHA22_50720</name>
</gene>